<dbReference type="EMBL" id="CP016428">
    <property type="protein sequence ID" value="ANW00340.1"/>
    <property type="molecule type" value="Genomic_DNA"/>
</dbReference>
<keyword evidence="3" id="KW-1185">Reference proteome</keyword>
<accession>A0A1B1UC44</accession>
<sequence>MNPVRDPEFWRKRAAQTRAKMGSRYDRDSRVDLLRIAEEYDRIAENAERWQKTEDEGREALLPHGHDHNST</sequence>
<evidence type="ECO:0000313" key="2">
    <source>
        <dbReference type="EMBL" id="ANW00340.1"/>
    </source>
</evidence>
<evidence type="ECO:0000313" key="3">
    <source>
        <dbReference type="Proteomes" id="UP000092839"/>
    </source>
</evidence>
<reference evidence="2 3" key="1">
    <citation type="submission" date="2016-07" db="EMBL/GenBank/DDBJ databases">
        <title>Complete genome sequence of Bradyrhizobium icense LMTR 13T, a potential inoculant strain isolated from lima bean (Phaseolus lunatus) in Peru.</title>
        <authorList>
            <person name="Ormeno-Orrillo E."/>
            <person name="Duran D."/>
            <person name="Rogel M.A."/>
            <person name="Rey L."/>
            <person name="Imperial J."/>
            <person name="Ruiz-Argueso T."/>
            <person name="Martinez-Romero E."/>
        </authorList>
    </citation>
    <scope>NUCLEOTIDE SEQUENCE [LARGE SCALE GENOMIC DNA]</scope>
    <source>
        <strain evidence="2 3">LMTR 13</strain>
    </source>
</reference>
<dbReference type="AlphaFoldDB" id="A0A1B1UC44"/>
<evidence type="ECO:0000256" key="1">
    <source>
        <dbReference type="SAM" id="MobiDB-lite"/>
    </source>
</evidence>
<dbReference type="RefSeq" id="WP_065727619.1">
    <property type="nucleotide sequence ID" value="NZ_CP016428.1"/>
</dbReference>
<proteinExistence type="predicted"/>
<dbReference type="KEGG" id="bic:LMTR13_09340"/>
<name>A0A1B1UC44_9BRAD</name>
<organism evidence="2 3">
    <name type="scientific">Bradyrhizobium icense</name>
    <dbReference type="NCBI Taxonomy" id="1274631"/>
    <lineage>
        <taxon>Bacteria</taxon>
        <taxon>Pseudomonadati</taxon>
        <taxon>Pseudomonadota</taxon>
        <taxon>Alphaproteobacteria</taxon>
        <taxon>Hyphomicrobiales</taxon>
        <taxon>Nitrobacteraceae</taxon>
        <taxon>Bradyrhizobium</taxon>
    </lineage>
</organism>
<dbReference type="Proteomes" id="UP000092839">
    <property type="component" value="Chromosome"/>
</dbReference>
<gene>
    <name evidence="2" type="ORF">LMTR13_09340</name>
</gene>
<protein>
    <submittedName>
        <fullName evidence="2">Uncharacterized protein</fullName>
    </submittedName>
</protein>
<dbReference type="OrthoDB" id="8248395at2"/>
<feature type="region of interest" description="Disordered" evidence="1">
    <location>
        <begin position="51"/>
        <end position="71"/>
    </location>
</feature>